<accession>D1BU66</accession>
<proteinExistence type="predicted"/>
<reference evidence="2 3" key="2">
    <citation type="journal article" date="2010" name="Stand. Genomic Sci.">
        <title>Complete genome sequence of Xylanimonas cellulosilytica type strain (XIL07).</title>
        <authorList>
            <person name="Foster B."/>
            <person name="Pukall R."/>
            <person name="Abt B."/>
            <person name="Nolan M."/>
            <person name="Glavina Del Rio T."/>
            <person name="Chen F."/>
            <person name="Lucas S."/>
            <person name="Tice H."/>
            <person name="Pitluck S."/>
            <person name="Cheng J.-F."/>
            <person name="Chertkov O."/>
            <person name="Brettin T."/>
            <person name="Han C."/>
            <person name="Detter J.C."/>
            <person name="Bruce D."/>
            <person name="Goodwin L."/>
            <person name="Ivanova N."/>
            <person name="Mavromatis K."/>
            <person name="Pati A."/>
            <person name="Mikhailova N."/>
            <person name="Chen A."/>
            <person name="Palaniappan K."/>
            <person name="Land M."/>
            <person name="Hauser L."/>
            <person name="Chang Y.-J."/>
            <person name="Jeffries C.D."/>
            <person name="Chain P."/>
            <person name="Rohde M."/>
            <person name="Goeker M."/>
            <person name="Bristow J."/>
            <person name="Eisen J.A."/>
            <person name="Markowitz V."/>
            <person name="Hugenholtz P."/>
            <person name="Kyrpides N.C."/>
            <person name="Klenk H.-P."/>
            <person name="Lapidus A."/>
        </authorList>
    </citation>
    <scope>NUCLEOTIDE SEQUENCE [LARGE SCALE GENOMIC DNA]</scope>
    <source>
        <strain evidence="3">DSM 15894 / CECT 5975 / LMG 20990 / XIL07</strain>
    </source>
</reference>
<evidence type="ECO:0000256" key="1">
    <source>
        <dbReference type="SAM" id="MobiDB-lite"/>
    </source>
</evidence>
<dbReference type="RefSeq" id="WP_012878821.1">
    <property type="nucleotide sequence ID" value="NC_013530.1"/>
</dbReference>
<evidence type="ECO:0000313" key="2">
    <source>
        <dbReference type="EMBL" id="ACZ31079.1"/>
    </source>
</evidence>
<feature type="region of interest" description="Disordered" evidence="1">
    <location>
        <begin position="1"/>
        <end position="23"/>
    </location>
</feature>
<dbReference type="KEGG" id="xce:Xcel_2061"/>
<dbReference type="Proteomes" id="UP000002255">
    <property type="component" value="Chromosome"/>
</dbReference>
<dbReference type="HOGENOM" id="CLU_2170100_0_0_11"/>
<keyword evidence="3" id="KW-1185">Reference proteome</keyword>
<feature type="compositionally biased region" description="Basic and acidic residues" evidence="1">
    <location>
        <begin position="1"/>
        <end position="20"/>
    </location>
</feature>
<dbReference type="EMBL" id="CP001821">
    <property type="protein sequence ID" value="ACZ31079.1"/>
    <property type="molecule type" value="Genomic_DNA"/>
</dbReference>
<reference evidence="3" key="1">
    <citation type="submission" date="2009-11" db="EMBL/GenBank/DDBJ databases">
        <title>The complete chromosome of Xylanimonas cellulosilytica DSM 15894.</title>
        <authorList>
            <consortium name="US DOE Joint Genome Institute (JGI-PGF)"/>
            <person name="Lucas S."/>
            <person name="Copeland A."/>
            <person name="Lapidus A."/>
            <person name="Glavina del Rio T."/>
            <person name="Dalin E."/>
            <person name="Tice H."/>
            <person name="Bruce D."/>
            <person name="Goodwin L."/>
            <person name="Pitluck S."/>
            <person name="Kyrpides N."/>
            <person name="Mavromatis K."/>
            <person name="Ivanova N."/>
            <person name="Mikhailova N."/>
            <person name="Foster B."/>
            <person name="Clum A."/>
            <person name="Brettin T."/>
            <person name="Detter J.C."/>
            <person name="Han C."/>
            <person name="Larimer F."/>
            <person name="Land M."/>
            <person name="Hauser L."/>
            <person name="Markowitz V."/>
            <person name="Cheng J.F."/>
            <person name="Hugenholtz P."/>
            <person name="Woyke T."/>
            <person name="Wu D."/>
            <person name="Gehrich-Schroeter G."/>
            <person name="Schneider S."/>
            <person name="Pukall S.R."/>
            <person name="Klenk H.P."/>
            <person name="Eisen J.A."/>
        </authorList>
    </citation>
    <scope>NUCLEOTIDE SEQUENCE [LARGE SCALE GENOMIC DNA]</scope>
    <source>
        <strain evidence="3">DSM 15894 / CECT 5975 / LMG 20990 / XIL07</strain>
    </source>
</reference>
<dbReference type="AlphaFoldDB" id="D1BU66"/>
<organism evidence="2 3">
    <name type="scientific">Xylanimonas cellulosilytica (strain DSM 15894 / JCM 12276 / CECT 5975 / KCTC 9989 / LMG 20990 / NBRC 107835 / XIL07)</name>
    <dbReference type="NCBI Taxonomy" id="446471"/>
    <lineage>
        <taxon>Bacteria</taxon>
        <taxon>Bacillati</taxon>
        <taxon>Actinomycetota</taxon>
        <taxon>Actinomycetes</taxon>
        <taxon>Micrococcales</taxon>
        <taxon>Promicromonosporaceae</taxon>
        <taxon>Xylanimonas</taxon>
    </lineage>
</organism>
<gene>
    <name evidence="2" type="ordered locus">Xcel_2061</name>
</gene>
<sequence>MTRYLEDLPARGFADHDHPQPEPGCVHPDDVAAWIAQTTGVPHDTATLMLEVALVAQASYGHVAFRDPNHDLIDLRTAGWAADAAVAGLVRAVQAATTPVIAEQSTAARG</sequence>
<protein>
    <submittedName>
        <fullName evidence="2">Uncharacterized protein</fullName>
    </submittedName>
</protein>
<evidence type="ECO:0000313" key="3">
    <source>
        <dbReference type="Proteomes" id="UP000002255"/>
    </source>
</evidence>
<name>D1BU66_XYLCX</name>